<evidence type="ECO:0000256" key="1">
    <source>
        <dbReference type="ARBA" id="ARBA00004123"/>
    </source>
</evidence>
<accession>A0A1Y1UJQ9</accession>
<proteinExistence type="predicted"/>
<keyword evidence="2" id="KW-0805">Transcription regulation</keyword>
<keyword evidence="4" id="KW-0804">Transcription</keyword>
<feature type="compositionally biased region" description="Polar residues" evidence="6">
    <location>
        <begin position="119"/>
        <end position="145"/>
    </location>
</feature>
<dbReference type="Proteomes" id="UP000193218">
    <property type="component" value="Unassembled WGS sequence"/>
</dbReference>
<evidence type="ECO:0000256" key="5">
    <source>
        <dbReference type="ARBA" id="ARBA00023242"/>
    </source>
</evidence>
<dbReference type="InterPro" id="IPR051089">
    <property type="entry name" value="prtT"/>
</dbReference>
<name>A0A1Y1UJQ9_9TREE</name>
<protein>
    <recommendedName>
        <fullName evidence="9">Zn(2)-C6 fungal-type domain-containing protein</fullName>
    </recommendedName>
</protein>
<gene>
    <name evidence="7" type="ORF">BD324DRAFT_343317</name>
</gene>
<evidence type="ECO:0000256" key="2">
    <source>
        <dbReference type="ARBA" id="ARBA00023015"/>
    </source>
</evidence>
<dbReference type="GeneID" id="33554333"/>
<dbReference type="GO" id="GO:0000981">
    <property type="term" value="F:DNA-binding transcription factor activity, RNA polymerase II-specific"/>
    <property type="evidence" value="ECO:0007669"/>
    <property type="project" value="TreeGrafter"/>
</dbReference>
<dbReference type="PANTHER" id="PTHR31845">
    <property type="entry name" value="FINGER DOMAIN PROTEIN, PUTATIVE-RELATED"/>
    <property type="match status" value="1"/>
</dbReference>
<comment type="caution">
    <text evidence="7">The sequence shown here is derived from an EMBL/GenBank/DDBJ whole genome shotgun (WGS) entry which is preliminary data.</text>
</comment>
<dbReference type="GO" id="GO:0000976">
    <property type="term" value="F:transcription cis-regulatory region binding"/>
    <property type="evidence" value="ECO:0007669"/>
    <property type="project" value="TreeGrafter"/>
</dbReference>
<reference evidence="7 8" key="1">
    <citation type="submission" date="2017-03" db="EMBL/GenBank/DDBJ databases">
        <title>Widespread Adenine N6-methylation of Active Genes in Fungi.</title>
        <authorList>
            <consortium name="DOE Joint Genome Institute"/>
            <person name="Mondo S.J."/>
            <person name="Dannebaum R.O."/>
            <person name="Kuo R.C."/>
            <person name="Louie K.B."/>
            <person name="Bewick A.J."/>
            <person name="Labutti K."/>
            <person name="Haridas S."/>
            <person name="Kuo A."/>
            <person name="Salamov A."/>
            <person name="Ahrendt S.R."/>
            <person name="Lau R."/>
            <person name="Bowen B.P."/>
            <person name="Lipzen A."/>
            <person name="Sullivan W."/>
            <person name="Andreopoulos W.B."/>
            <person name="Clum A."/>
            <person name="Lindquist E."/>
            <person name="Daum C."/>
            <person name="Northen T.R."/>
            <person name="Ramamoorthy G."/>
            <person name="Schmitz R.J."/>
            <person name="Gryganskyi A."/>
            <person name="Culley D."/>
            <person name="Magnuson J."/>
            <person name="James T.Y."/>
            <person name="O'Malley M.A."/>
            <person name="Stajich J.E."/>
            <person name="Spatafora J.W."/>
            <person name="Visel A."/>
            <person name="Grigoriev I.V."/>
        </authorList>
    </citation>
    <scope>NUCLEOTIDE SEQUENCE [LARGE SCALE GENOMIC DNA]</scope>
    <source>
        <strain evidence="7 8">NRRL Y-17943</strain>
    </source>
</reference>
<dbReference type="PANTHER" id="PTHR31845:SF17">
    <property type="entry name" value="ZN(II)2CYS6 TRANSCRIPTION FACTOR (EUROFUNG)"/>
    <property type="match status" value="1"/>
</dbReference>
<keyword evidence="3" id="KW-0238">DNA-binding</keyword>
<feature type="compositionally biased region" description="Polar residues" evidence="6">
    <location>
        <begin position="66"/>
        <end position="83"/>
    </location>
</feature>
<dbReference type="OrthoDB" id="3364175at2759"/>
<feature type="region of interest" description="Disordered" evidence="6">
    <location>
        <begin position="50"/>
        <end position="145"/>
    </location>
</feature>
<dbReference type="GO" id="GO:0005634">
    <property type="term" value="C:nucleus"/>
    <property type="evidence" value="ECO:0007669"/>
    <property type="project" value="UniProtKB-SubCell"/>
</dbReference>
<keyword evidence="8" id="KW-1185">Reference proteome</keyword>
<keyword evidence="5" id="KW-0539">Nucleus</keyword>
<evidence type="ECO:0008006" key="9">
    <source>
        <dbReference type="Google" id="ProtNLM"/>
    </source>
</evidence>
<dbReference type="RefSeq" id="XP_021872141.1">
    <property type="nucleotide sequence ID" value="XM_022012525.1"/>
</dbReference>
<evidence type="ECO:0000256" key="6">
    <source>
        <dbReference type="SAM" id="MobiDB-lite"/>
    </source>
</evidence>
<sequence>MPSTDRATKRQRAAVVCRLCLSCKTRCEDVTELGCKRCRDKKRLCSFIENGESTGNSTARRPVESATDNRTVLPRDSSSSTSRQGRRNSRQEQTARQSVIEERHNFVPQVDSVPPSVAWHTSASTSPFTSNHNAQPILSPLPSNDSTNQYPHFDNVLDSSEFDERLCTASNAREFPDVIKLGLMTSDQVDHAFFIFQRRLTALLYLPPFCELAVDNNILQHPFLTLATLCYTPFTQTVDFAPLIDRSVRLVMSGCVSSEVVTALYLIAMAPVLPSAAQTPHMTSGWFLELAYSAGRRLGLEARSKKALEDPERLCEPWFAATLELVLLWENIKARHNMYIERTTFMADP</sequence>
<dbReference type="EMBL" id="NBSH01000004">
    <property type="protein sequence ID" value="ORX38219.1"/>
    <property type="molecule type" value="Genomic_DNA"/>
</dbReference>
<evidence type="ECO:0000256" key="4">
    <source>
        <dbReference type="ARBA" id="ARBA00023163"/>
    </source>
</evidence>
<evidence type="ECO:0000256" key="3">
    <source>
        <dbReference type="ARBA" id="ARBA00023125"/>
    </source>
</evidence>
<evidence type="ECO:0000313" key="8">
    <source>
        <dbReference type="Proteomes" id="UP000193218"/>
    </source>
</evidence>
<organism evidence="7 8">
    <name type="scientific">Kockovaella imperatae</name>
    <dbReference type="NCBI Taxonomy" id="4999"/>
    <lineage>
        <taxon>Eukaryota</taxon>
        <taxon>Fungi</taxon>
        <taxon>Dikarya</taxon>
        <taxon>Basidiomycota</taxon>
        <taxon>Agaricomycotina</taxon>
        <taxon>Tremellomycetes</taxon>
        <taxon>Tremellales</taxon>
        <taxon>Cuniculitremaceae</taxon>
        <taxon>Kockovaella</taxon>
    </lineage>
</organism>
<dbReference type="InParanoid" id="A0A1Y1UJQ9"/>
<comment type="subcellular location">
    <subcellularLocation>
        <location evidence="1">Nucleus</location>
    </subcellularLocation>
</comment>
<dbReference type="AlphaFoldDB" id="A0A1Y1UJQ9"/>
<evidence type="ECO:0000313" key="7">
    <source>
        <dbReference type="EMBL" id="ORX38219.1"/>
    </source>
</evidence>